<organism evidence="2 3">
    <name type="scientific">Aldrovandia affinis</name>
    <dbReference type="NCBI Taxonomy" id="143900"/>
    <lineage>
        <taxon>Eukaryota</taxon>
        <taxon>Metazoa</taxon>
        <taxon>Chordata</taxon>
        <taxon>Craniata</taxon>
        <taxon>Vertebrata</taxon>
        <taxon>Euteleostomi</taxon>
        <taxon>Actinopterygii</taxon>
        <taxon>Neopterygii</taxon>
        <taxon>Teleostei</taxon>
        <taxon>Notacanthiformes</taxon>
        <taxon>Halosauridae</taxon>
        <taxon>Aldrovandia</taxon>
    </lineage>
</organism>
<feature type="compositionally biased region" description="Basic and acidic residues" evidence="1">
    <location>
        <begin position="76"/>
        <end position="89"/>
    </location>
</feature>
<feature type="region of interest" description="Disordered" evidence="1">
    <location>
        <begin position="58"/>
        <end position="89"/>
    </location>
</feature>
<evidence type="ECO:0000313" key="2">
    <source>
        <dbReference type="EMBL" id="KAJ8400529.1"/>
    </source>
</evidence>
<accession>A0AAD7WLK0</accession>
<evidence type="ECO:0000256" key="1">
    <source>
        <dbReference type="SAM" id="MobiDB-lite"/>
    </source>
</evidence>
<sequence length="89" mass="10015">MYTRCVWIAYGPAESKQPFCSAVRKASLREGNRVYRAQRSQNHGRRLTRTAYHEQEQAGALTCGGGSADGRPVWLSRERRFKPEEGGTA</sequence>
<dbReference type="AlphaFoldDB" id="A0AAD7WLK0"/>
<evidence type="ECO:0000313" key="3">
    <source>
        <dbReference type="Proteomes" id="UP001221898"/>
    </source>
</evidence>
<reference evidence="2" key="1">
    <citation type="journal article" date="2023" name="Science">
        <title>Genome structures resolve the early diversification of teleost fishes.</title>
        <authorList>
            <person name="Parey E."/>
            <person name="Louis A."/>
            <person name="Montfort J."/>
            <person name="Bouchez O."/>
            <person name="Roques C."/>
            <person name="Iampietro C."/>
            <person name="Lluch J."/>
            <person name="Castinel A."/>
            <person name="Donnadieu C."/>
            <person name="Desvignes T."/>
            <person name="Floi Bucao C."/>
            <person name="Jouanno E."/>
            <person name="Wen M."/>
            <person name="Mejri S."/>
            <person name="Dirks R."/>
            <person name="Jansen H."/>
            <person name="Henkel C."/>
            <person name="Chen W.J."/>
            <person name="Zahm M."/>
            <person name="Cabau C."/>
            <person name="Klopp C."/>
            <person name="Thompson A.W."/>
            <person name="Robinson-Rechavi M."/>
            <person name="Braasch I."/>
            <person name="Lecointre G."/>
            <person name="Bobe J."/>
            <person name="Postlethwait J.H."/>
            <person name="Berthelot C."/>
            <person name="Roest Crollius H."/>
            <person name="Guiguen Y."/>
        </authorList>
    </citation>
    <scope>NUCLEOTIDE SEQUENCE</scope>
    <source>
        <strain evidence="2">NC1722</strain>
    </source>
</reference>
<protein>
    <submittedName>
        <fullName evidence="2">Uncharacterized protein</fullName>
    </submittedName>
</protein>
<keyword evidence="3" id="KW-1185">Reference proteome</keyword>
<dbReference type="Proteomes" id="UP001221898">
    <property type="component" value="Unassembled WGS sequence"/>
</dbReference>
<comment type="caution">
    <text evidence="2">The sequence shown here is derived from an EMBL/GenBank/DDBJ whole genome shotgun (WGS) entry which is preliminary data.</text>
</comment>
<dbReference type="EMBL" id="JAINUG010000076">
    <property type="protein sequence ID" value="KAJ8400529.1"/>
    <property type="molecule type" value="Genomic_DNA"/>
</dbReference>
<gene>
    <name evidence="2" type="ORF">AAFF_G00396530</name>
</gene>
<name>A0AAD7WLK0_9TELE</name>
<proteinExistence type="predicted"/>